<dbReference type="AlphaFoldDB" id="A0AA40FSZ5"/>
<dbReference type="EMBL" id="JAHYIQ010000018">
    <property type="protein sequence ID" value="KAK1124482.1"/>
    <property type="molecule type" value="Genomic_DNA"/>
</dbReference>
<sequence>MNDMATQTDIRSTRRNVQNRCSEIYGISYEQEFVGDNEIPHLSLDSVEQFGDLDQIEEISLSSKLRTMSEISLHETTSSIRTETGTEISISTRDIICSFNKYLDLEVSIIDKNNR</sequence>
<dbReference type="Proteomes" id="UP001177670">
    <property type="component" value="Unassembled WGS sequence"/>
</dbReference>
<organism evidence="1 2">
    <name type="scientific">Melipona bicolor</name>
    <dbReference type="NCBI Taxonomy" id="60889"/>
    <lineage>
        <taxon>Eukaryota</taxon>
        <taxon>Metazoa</taxon>
        <taxon>Ecdysozoa</taxon>
        <taxon>Arthropoda</taxon>
        <taxon>Hexapoda</taxon>
        <taxon>Insecta</taxon>
        <taxon>Pterygota</taxon>
        <taxon>Neoptera</taxon>
        <taxon>Endopterygota</taxon>
        <taxon>Hymenoptera</taxon>
        <taxon>Apocrita</taxon>
        <taxon>Aculeata</taxon>
        <taxon>Apoidea</taxon>
        <taxon>Anthophila</taxon>
        <taxon>Apidae</taxon>
        <taxon>Melipona</taxon>
    </lineage>
</organism>
<reference evidence="1" key="1">
    <citation type="submission" date="2021-10" db="EMBL/GenBank/DDBJ databases">
        <title>Melipona bicolor Genome sequencing and assembly.</title>
        <authorList>
            <person name="Araujo N.S."/>
            <person name="Arias M.C."/>
        </authorList>
    </citation>
    <scope>NUCLEOTIDE SEQUENCE</scope>
    <source>
        <strain evidence="1">USP_2M_L1-L4_2017</strain>
        <tissue evidence="1">Whole body</tissue>
    </source>
</reference>
<evidence type="ECO:0000313" key="2">
    <source>
        <dbReference type="Proteomes" id="UP001177670"/>
    </source>
</evidence>
<gene>
    <name evidence="1" type="ORF">K0M31_006833</name>
</gene>
<keyword evidence="2" id="KW-1185">Reference proteome</keyword>
<accession>A0AA40FSZ5</accession>
<comment type="caution">
    <text evidence="1">The sequence shown here is derived from an EMBL/GenBank/DDBJ whole genome shotgun (WGS) entry which is preliminary data.</text>
</comment>
<proteinExistence type="predicted"/>
<protein>
    <submittedName>
        <fullName evidence="1">Uncharacterized protein</fullName>
    </submittedName>
</protein>
<evidence type="ECO:0000313" key="1">
    <source>
        <dbReference type="EMBL" id="KAK1124482.1"/>
    </source>
</evidence>
<name>A0AA40FSZ5_9HYME</name>